<dbReference type="GO" id="GO:0005085">
    <property type="term" value="F:guanyl-nucleotide exchange factor activity"/>
    <property type="evidence" value="ECO:0007669"/>
    <property type="project" value="InterPro"/>
</dbReference>
<organism evidence="3 4">
    <name type="scientific">Ceriporiopsis subvermispora (strain B)</name>
    <name type="common">White-rot fungus</name>
    <name type="synonym">Gelatoporia subvermispora</name>
    <dbReference type="NCBI Taxonomy" id="914234"/>
    <lineage>
        <taxon>Eukaryota</taxon>
        <taxon>Fungi</taxon>
        <taxon>Dikarya</taxon>
        <taxon>Basidiomycota</taxon>
        <taxon>Agaricomycotina</taxon>
        <taxon>Agaricomycetes</taxon>
        <taxon>Polyporales</taxon>
        <taxon>Gelatoporiaceae</taxon>
        <taxon>Gelatoporia</taxon>
    </lineage>
</organism>
<dbReference type="Gene3D" id="1.20.900.10">
    <property type="entry name" value="Dbl homology (DH) domain"/>
    <property type="match status" value="1"/>
</dbReference>
<gene>
    <name evidence="3" type="ORF">CERSUDRAFT_110759</name>
</gene>
<dbReference type="PANTHER" id="PTHR45924">
    <property type="entry name" value="FI17866P1"/>
    <property type="match status" value="1"/>
</dbReference>
<sequence length="949" mass="102497">MAPAHLPQIPPIDVAASLKFQASGPGSAPQTPHGLSPTSPTSDGRRKANPLTDLVDTEKEYVDLLMGIIRKVAAAWSRSNLPPPELDTMFRCIESIYKANRSLGSKLKEIGTDPKGLGDLLMRWIDDLETPYTNYCTKYCTGFDDWEPVQTNTRLRTILAMFSSSNPPPLPPSSPQHPSEPPIWTLDELFLLPQRRLKYYKKLYTRLLSSTAPGRSDYKWLSGALEKLDRLMAILDERATTRISALPPPPPAKALNGTGDNLHSPPNSAPLEPLPQPDTPRQHPQRESNSTHGSSANSSGGRRSEDTAPSSDGRGSGAALSVSINDLDRRLSTDRTLDLFTMAPKSVRLQISPPNLHYTRELRISADVIISLTPRSTGIEVVQDRGHLFILTDLLLICERMTPSERAQVGPGGPDMWLLYPPLAGKHLKVQPMEGSDTAFVLTILRKETMYFHTDSRQLRDRLVTAFRECIDTAASLMPPSKNTPPPVPALPGANTVSRQPSRPPDRKNTLPQDGPPRDSFPERTTGSMSPPERAFSPGSGSTAQRPSADRIVSPPPRDVRPEINRGTSESSLGENLSRLHISPDAPHNLPLPPSPMYPPRSTSAAPAVGGPGPSFSPVQVMPGQPFRPAPGQMMPQSFAPGQVMPSGGFDPARSRPPHPPGGSYVVPPPRDASRTVPPPESGPNGMHQMAGRPGPGPGPGYAYGPPRGPNGAPVGPGYPAPGQSRPPSDSSYQSSLHKSPSSRSLSSQNEQGRQMPPYPEGLPPPRPHFGLPRSNSSSSLSSSNNSLHAPQPRPLLPSAQISLRTASTVNSFADPSPPESPVEETRLDTGPVTSKISAQMKCKVFLKQHHAQWKSLGTARLKLYHESPTNIKQLVVEAEKDKSVMISTIVLTDGVERVGKTGVAIELSNRGQRTGIVYMIQLRNEQSAGGLFDSLLVNSDRSVANGRA</sequence>
<feature type="compositionally biased region" description="Pro residues" evidence="1">
    <location>
        <begin position="757"/>
        <end position="768"/>
    </location>
</feature>
<dbReference type="PANTHER" id="PTHR45924:SF2">
    <property type="entry name" value="FI17866P1"/>
    <property type="match status" value="1"/>
</dbReference>
<evidence type="ECO:0000256" key="1">
    <source>
        <dbReference type="SAM" id="MobiDB-lite"/>
    </source>
</evidence>
<dbReference type="AlphaFoldDB" id="M2RTF2"/>
<feature type="compositionally biased region" description="Low complexity" evidence="1">
    <location>
        <begin position="775"/>
        <end position="788"/>
    </location>
</feature>
<dbReference type="EMBL" id="KB445791">
    <property type="protein sequence ID" value="EMD42226.1"/>
    <property type="molecule type" value="Genomic_DNA"/>
</dbReference>
<dbReference type="SUPFAM" id="SSF50729">
    <property type="entry name" value="PH domain-like"/>
    <property type="match status" value="1"/>
</dbReference>
<feature type="region of interest" description="Disordered" evidence="1">
    <location>
        <begin position="810"/>
        <end position="829"/>
    </location>
</feature>
<evidence type="ECO:0000259" key="2">
    <source>
        <dbReference type="PROSITE" id="PS50010"/>
    </source>
</evidence>
<dbReference type="InterPro" id="IPR035899">
    <property type="entry name" value="DBL_dom_sf"/>
</dbReference>
<feature type="compositionally biased region" description="Low complexity" evidence="1">
    <location>
        <begin position="701"/>
        <end position="748"/>
    </location>
</feature>
<dbReference type="GO" id="GO:0031267">
    <property type="term" value="F:small GTPase binding"/>
    <property type="evidence" value="ECO:0007669"/>
    <property type="project" value="TreeGrafter"/>
</dbReference>
<feature type="domain" description="DH" evidence="2">
    <location>
        <begin position="46"/>
        <end position="238"/>
    </location>
</feature>
<feature type="region of interest" description="Disordered" evidence="1">
    <location>
        <begin position="18"/>
        <end position="52"/>
    </location>
</feature>
<dbReference type="SUPFAM" id="SSF48065">
    <property type="entry name" value="DBL homology domain (DH-domain)"/>
    <property type="match status" value="1"/>
</dbReference>
<dbReference type="HOGENOM" id="CLU_005338_0_0_1"/>
<evidence type="ECO:0000313" key="4">
    <source>
        <dbReference type="Proteomes" id="UP000016930"/>
    </source>
</evidence>
<feature type="compositionally biased region" description="Polar residues" evidence="1">
    <location>
        <begin position="566"/>
        <end position="575"/>
    </location>
</feature>
<dbReference type="Pfam" id="PF00621">
    <property type="entry name" value="RhoGEF"/>
    <property type="match status" value="1"/>
</dbReference>
<protein>
    <recommendedName>
        <fullName evidence="2">DH domain-containing protein</fullName>
    </recommendedName>
</protein>
<evidence type="ECO:0000313" key="3">
    <source>
        <dbReference type="EMBL" id="EMD42226.1"/>
    </source>
</evidence>
<dbReference type="Proteomes" id="UP000016930">
    <property type="component" value="Unassembled WGS sequence"/>
</dbReference>
<name>M2RTF2_CERS8</name>
<dbReference type="STRING" id="914234.M2RTF2"/>
<proteinExistence type="predicted"/>
<accession>M2RTF2</accession>
<dbReference type="SMART" id="SM00325">
    <property type="entry name" value="RhoGEF"/>
    <property type="match status" value="1"/>
</dbReference>
<feature type="region of interest" description="Disordered" evidence="1">
    <location>
        <begin position="242"/>
        <end position="319"/>
    </location>
</feature>
<feature type="compositionally biased region" description="Pro residues" evidence="1">
    <location>
        <begin position="667"/>
        <end position="682"/>
    </location>
</feature>
<keyword evidence="4" id="KW-1185">Reference proteome</keyword>
<dbReference type="OrthoDB" id="6244550at2759"/>
<feature type="region of interest" description="Disordered" evidence="1">
    <location>
        <begin position="476"/>
        <end position="796"/>
    </location>
</feature>
<dbReference type="PROSITE" id="PS50010">
    <property type="entry name" value="DH_2"/>
    <property type="match status" value="1"/>
</dbReference>
<reference evidence="3 4" key="1">
    <citation type="journal article" date="2012" name="Proc. Natl. Acad. Sci. U.S.A.">
        <title>Comparative genomics of Ceriporiopsis subvermispora and Phanerochaete chrysosporium provide insight into selective ligninolysis.</title>
        <authorList>
            <person name="Fernandez-Fueyo E."/>
            <person name="Ruiz-Duenas F.J."/>
            <person name="Ferreira P."/>
            <person name="Floudas D."/>
            <person name="Hibbett D.S."/>
            <person name="Canessa P."/>
            <person name="Larrondo L.F."/>
            <person name="James T.Y."/>
            <person name="Seelenfreund D."/>
            <person name="Lobos S."/>
            <person name="Polanco R."/>
            <person name="Tello M."/>
            <person name="Honda Y."/>
            <person name="Watanabe T."/>
            <person name="Watanabe T."/>
            <person name="Ryu J.S."/>
            <person name="Kubicek C.P."/>
            <person name="Schmoll M."/>
            <person name="Gaskell J."/>
            <person name="Hammel K.E."/>
            <person name="St John F.J."/>
            <person name="Vanden Wymelenberg A."/>
            <person name="Sabat G."/>
            <person name="Splinter BonDurant S."/>
            <person name="Syed K."/>
            <person name="Yadav J.S."/>
            <person name="Doddapaneni H."/>
            <person name="Subramanian V."/>
            <person name="Lavin J.L."/>
            <person name="Oguiza J.A."/>
            <person name="Perez G."/>
            <person name="Pisabarro A.G."/>
            <person name="Ramirez L."/>
            <person name="Santoyo F."/>
            <person name="Master E."/>
            <person name="Coutinho P.M."/>
            <person name="Henrissat B."/>
            <person name="Lombard V."/>
            <person name="Magnuson J.K."/>
            <person name="Kuees U."/>
            <person name="Hori C."/>
            <person name="Igarashi K."/>
            <person name="Samejima M."/>
            <person name="Held B.W."/>
            <person name="Barry K.W."/>
            <person name="LaButti K.M."/>
            <person name="Lapidus A."/>
            <person name="Lindquist E.A."/>
            <person name="Lucas S.M."/>
            <person name="Riley R."/>
            <person name="Salamov A.A."/>
            <person name="Hoffmeister D."/>
            <person name="Schwenk D."/>
            <person name="Hadar Y."/>
            <person name="Yarden O."/>
            <person name="de Vries R.P."/>
            <person name="Wiebenga A."/>
            <person name="Stenlid J."/>
            <person name="Eastwood D."/>
            <person name="Grigoriev I.V."/>
            <person name="Berka R.M."/>
            <person name="Blanchette R.A."/>
            <person name="Kersten P."/>
            <person name="Martinez A.T."/>
            <person name="Vicuna R."/>
            <person name="Cullen D."/>
        </authorList>
    </citation>
    <scope>NUCLEOTIDE SEQUENCE [LARGE SCALE GENOMIC DNA]</scope>
    <source>
        <strain evidence="3 4">B</strain>
    </source>
</reference>
<feature type="compositionally biased region" description="Low complexity" evidence="1">
    <location>
        <begin position="288"/>
        <end position="301"/>
    </location>
</feature>
<feature type="compositionally biased region" description="Pro residues" evidence="1">
    <location>
        <begin position="590"/>
        <end position="599"/>
    </location>
</feature>
<dbReference type="InterPro" id="IPR000219">
    <property type="entry name" value="DH_dom"/>
</dbReference>